<dbReference type="GO" id="GO:0016020">
    <property type="term" value="C:membrane"/>
    <property type="evidence" value="ECO:0007669"/>
    <property type="project" value="TreeGrafter"/>
</dbReference>
<dbReference type="Gene3D" id="1.20.1250.20">
    <property type="entry name" value="MFS general substrate transporter like domains"/>
    <property type="match status" value="2"/>
</dbReference>
<dbReference type="InterPro" id="IPR011701">
    <property type="entry name" value="MFS"/>
</dbReference>
<evidence type="ECO:0000313" key="10">
    <source>
        <dbReference type="Proteomes" id="UP000799302"/>
    </source>
</evidence>
<feature type="transmembrane region" description="Helical" evidence="7">
    <location>
        <begin position="148"/>
        <end position="173"/>
    </location>
</feature>
<sequence>MTTSTSVIELNNFSRVDGDQALSNEKHAQTFNELERKADNFVGDGQHLEAVEEVQRWNKPRANIFRLGAAFWTFIILGANDAAVGLETYYHASYTVVSLLFLSPLCGYALSAFSNDKIHHHFGQRGIAIICASCHLISYTAASLHPPFPALIVIYIFSGFGGGLADAGWNAWVANMANVNEIMGFLHAFYGLGATLSPLIATSLITKAHLPWYTFYYLMIGFSGLELVWSSLAFWKQDGKAFRASHPRPTEKSGPPFKEALLSLPAARTTWILTVFLFIYMGVEVALGGWIVEFMLRVRHASPFASGMAGTGFWLGMTIGRVVLGFVTPRIGERLSVMIYIPIAMGLELVFWLVPQFHVSAVAVALVGFFIGPLFPAAVVESMKLLPRHLHVFAIGFAAACGGGGASAFPFAVGAIAQNSDKGVQVLQPIALALLSTLFILWLCLPKVQKKDE</sequence>
<evidence type="ECO:0000259" key="8">
    <source>
        <dbReference type="PROSITE" id="PS50850"/>
    </source>
</evidence>
<dbReference type="InterPro" id="IPR020846">
    <property type="entry name" value="MFS_dom"/>
</dbReference>
<feature type="transmembrane region" description="Helical" evidence="7">
    <location>
        <begin position="392"/>
        <end position="414"/>
    </location>
</feature>
<keyword evidence="3" id="KW-0813">Transport</keyword>
<dbReference type="GO" id="GO:0022857">
    <property type="term" value="F:transmembrane transporter activity"/>
    <property type="evidence" value="ECO:0007669"/>
    <property type="project" value="InterPro"/>
</dbReference>
<dbReference type="InterPro" id="IPR051788">
    <property type="entry name" value="MFS_Transporter"/>
</dbReference>
<feature type="transmembrane region" description="Helical" evidence="7">
    <location>
        <begin position="304"/>
        <end position="323"/>
    </location>
</feature>
<dbReference type="PANTHER" id="PTHR23514">
    <property type="entry name" value="BYPASS OF STOP CODON PROTEIN 6"/>
    <property type="match status" value="1"/>
</dbReference>
<feature type="transmembrane region" description="Helical" evidence="7">
    <location>
        <begin position="271"/>
        <end position="292"/>
    </location>
</feature>
<feature type="transmembrane region" description="Helical" evidence="7">
    <location>
        <begin position="360"/>
        <end position="380"/>
    </location>
</feature>
<dbReference type="FunFam" id="1.20.1250.20:FF:000308">
    <property type="entry name" value="MFS efflux transporter"/>
    <property type="match status" value="1"/>
</dbReference>
<dbReference type="EMBL" id="MU004237">
    <property type="protein sequence ID" value="KAF2668048.1"/>
    <property type="molecule type" value="Genomic_DNA"/>
</dbReference>
<feature type="transmembrane region" description="Helical" evidence="7">
    <location>
        <begin position="122"/>
        <end position="142"/>
    </location>
</feature>
<feature type="transmembrane region" description="Helical" evidence="7">
    <location>
        <begin position="426"/>
        <end position="445"/>
    </location>
</feature>
<gene>
    <name evidence="9" type="ORF">BT63DRAFT_447582</name>
</gene>
<evidence type="ECO:0000256" key="5">
    <source>
        <dbReference type="ARBA" id="ARBA00022989"/>
    </source>
</evidence>
<feature type="transmembrane region" description="Helical" evidence="7">
    <location>
        <begin position="335"/>
        <end position="354"/>
    </location>
</feature>
<dbReference type="Pfam" id="PF07690">
    <property type="entry name" value="MFS_1"/>
    <property type="match status" value="1"/>
</dbReference>
<dbReference type="Proteomes" id="UP000799302">
    <property type="component" value="Unassembled WGS sequence"/>
</dbReference>
<feature type="transmembrane region" description="Helical" evidence="7">
    <location>
        <begin position="64"/>
        <end position="83"/>
    </location>
</feature>
<keyword evidence="10" id="KW-1185">Reference proteome</keyword>
<feature type="domain" description="Major facilitator superfamily (MFS) profile" evidence="8">
    <location>
        <begin position="270"/>
        <end position="453"/>
    </location>
</feature>
<evidence type="ECO:0000256" key="6">
    <source>
        <dbReference type="ARBA" id="ARBA00023136"/>
    </source>
</evidence>
<dbReference type="InterPro" id="IPR036259">
    <property type="entry name" value="MFS_trans_sf"/>
</dbReference>
<dbReference type="OrthoDB" id="413079at2759"/>
<evidence type="ECO:0000256" key="4">
    <source>
        <dbReference type="ARBA" id="ARBA00022692"/>
    </source>
</evidence>
<dbReference type="SUPFAM" id="SSF103473">
    <property type="entry name" value="MFS general substrate transporter"/>
    <property type="match status" value="1"/>
</dbReference>
<evidence type="ECO:0000256" key="2">
    <source>
        <dbReference type="ARBA" id="ARBA00008335"/>
    </source>
</evidence>
<evidence type="ECO:0000256" key="1">
    <source>
        <dbReference type="ARBA" id="ARBA00004127"/>
    </source>
</evidence>
<dbReference type="PROSITE" id="PS50850">
    <property type="entry name" value="MFS"/>
    <property type="match status" value="1"/>
</dbReference>
<protein>
    <submittedName>
        <fullName evidence="9">MFS general substrate transporter</fullName>
    </submittedName>
</protein>
<dbReference type="GO" id="GO:0012505">
    <property type="term" value="C:endomembrane system"/>
    <property type="evidence" value="ECO:0007669"/>
    <property type="project" value="UniProtKB-SubCell"/>
</dbReference>
<dbReference type="FunFam" id="1.20.1250.20:FF:000286">
    <property type="entry name" value="MFS efflux transporter"/>
    <property type="match status" value="1"/>
</dbReference>
<dbReference type="PANTHER" id="PTHR23514:SF3">
    <property type="entry name" value="BYPASS OF STOP CODON PROTEIN 6"/>
    <property type="match status" value="1"/>
</dbReference>
<keyword evidence="4 7" id="KW-0812">Transmembrane</keyword>
<accession>A0A6A6UA92</accession>
<name>A0A6A6UA92_9PEZI</name>
<feature type="transmembrane region" description="Helical" evidence="7">
    <location>
        <begin position="212"/>
        <end position="235"/>
    </location>
</feature>
<comment type="similarity">
    <text evidence="2">Belongs to the major facilitator superfamily.</text>
</comment>
<evidence type="ECO:0000256" key="7">
    <source>
        <dbReference type="SAM" id="Phobius"/>
    </source>
</evidence>
<evidence type="ECO:0000313" key="9">
    <source>
        <dbReference type="EMBL" id="KAF2668048.1"/>
    </source>
</evidence>
<feature type="transmembrane region" description="Helical" evidence="7">
    <location>
        <begin position="89"/>
        <end position="110"/>
    </location>
</feature>
<evidence type="ECO:0000256" key="3">
    <source>
        <dbReference type="ARBA" id="ARBA00022448"/>
    </source>
</evidence>
<organism evidence="9 10">
    <name type="scientific">Microthyrium microscopicum</name>
    <dbReference type="NCBI Taxonomy" id="703497"/>
    <lineage>
        <taxon>Eukaryota</taxon>
        <taxon>Fungi</taxon>
        <taxon>Dikarya</taxon>
        <taxon>Ascomycota</taxon>
        <taxon>Pezizomycotina</taxon>
        <taxon>Dothideomycetes</taxon>
        <taxon>Dothideomycetes incertae sedis</taxon>
        <taxon>Microthyriales</taxon>
        <taxon>Microthyriaceae</taxon>
        <taxon>Microthyrium</taxon>
    </lineage>
</organism>
<dbReference type="AlphaFoldDB" id="A0A6A6UA92"/>
<proteinExistence type="inferred from homology"/>
<comment type="subcellular location">
    <subcellularLocation>
        <location evidence="1">Endomembrane system</location>
        <topology evidence="1">Multi-pass membrane protein</topology>
    </subcellularLocation>
</comment>
<feature type="transmembrane region" description="Helical" evidence="7">
    <location>
        <begin position="185"/>
        <end position="206"/>
    </location>
</feature>
<keyword evidence="5 7" id="KW-1133">Transmembrane helix</keyword>
<keyword evidence="6 7" id="KW-0472">Membrane</keyword>
<reference evidence="9" key="1">
    <citation type="journal article" date="2020" name="Stud. Mycol.">
        <title>101 Dothideomycetes genomes: a test case for predicting lifestyles and emergence of pathogens.</title>
        <authorList>
            <person name="Haridas S."/>
            <person name="Albert R."/>
            <person name="Binder M."/>
            <person name="Bloem J."/>
            <person name="Labutti K."/>
            <person name="Salamov A."/>
            <person name="Andreopoulos B."/>
            <person name="Baker S."/>
            <person name="Barry K."/>
            <person name="Bills G."/>
            <person name="Bluhm B."/>
            <person name="Cannon C."/>
            <person name="Castanera R."/>
            <person name="Culley D."/>
            <person name="Daum C."/>
            <person name="Ezra D."/>
            <person name="Gonzalez J."/>
            <person name="Henrissat B."/>
            <person name="Kuo A."/>
            <person name="Liang C."/>
            <person name="Lipzen A."/>
            <person name="Lutzoni F."/>
            <person name="Magnuson J."/>
            <person name="Mondo S."/>
            <person name="Nolan M."/>
            <person name="Ohm R."/>
            <person name="Pangilinan J."/>
            <person name="Park H.-J."/>
            <person name="Ramirez L."/>
            <person name="Alfaro M."/>
            <person name="Sun H."/>
            <person name="Tritt A."/>
            <person name="Yoshinaga Y."/>
            <person name="Zwiers L.-H."/>
            <person name="Turgeon B."/>
            <person name="Goodwin S."/>
            <person name="Spatafora J."/>
            <person name="Crous P."/>
            <person name="Grigoriev I."/>
        </authorList>
    </citation>
    <scope>NUCLEOTIDE SEQUENCE</scope>
    <source>
        <strain evidence="9">CBS 115976</strain>
    </source>
</reference>